<feature type="region of interest" description="Disordered" evidence="1">
    <location>
        <begin position="299"/>
        <end position="319"/>
    </location>
</feature>
<dbReference type="InterPro" id="IPR033375">
    <property type="entry name" value="Cggbp1"/>
</dbReference>
<dbReference type="SUPFAM" id="SSF53098">
    <property type="entry name" value="Ribonuclease H-like"/>
    <property type="match status" value="1"/>
</dbReference>
<evidence type="ECO:0000256" key="1">
    <source>
        <dbReference type="SAM" id="MobiDB-lite"/>
    </source>
</evidence>
<dbReference type="AlphaFoldDB" id="M7BND9"/>
<organism evidence="2 3">
    <name type="scientific">Chelonia mydas</name>
    <name type="common">Green sea-turtle</name>
    <name type="synonym">Chelonia agassizi</name>
    <dbReference type="NCBI Taxonomy" id="8469"/>
    <lineage>
        <taxon>Eukaryota</taxon>
        <taxon>Metazoa</taxon>
        <taxon>Chordata</taxon>
        <taxon>Craniata</taxon>
        <taxon>Vertebrata</taxon>
        <taxon>Euteleostomi</taxon>
        <taxon>Archelosauria</taxon>
        <taxon>Testudinata</taxon>
        <taxon>Testudines</taxon>
        <taxon>Cryptodira</taxon>
        <taxon>Durocryptodira</taxon>
        <taxon>Americhelydia</taxon>
        <taxon>Chelonioidea</taxon>
        <taxon>Cheloniidae</taxon>
        <taxon>Chelonia</taxon>
    </lineage>
</organism>
<dbReference type="PANTHER" id="PTHR32344">
    <property type="entry name" value="U1-TYPE DOMAIN-CONTAINING PROTEIN"/>
    <property type="match status" value="1"/>
</dbReference>
<dbReference type="PANTHER" id="PTHR32344:SF1">
    <property type="entry name" value="U1-TYPE DOMAIN-CONTAINING PROTEIN"/>
    <property type="match status" value="1"/>
</dbReference>
<accession>M7BND9</accession>
<sequence length="319" mass="36217">MRLKRKAENKRQKTITGSLKNKTPAEKECVEICTAWVKTLAGANIPLSKTDHPLVREFLDRRVRNGGVISGRTQLTDTYLPEVYLKEKENLKLKRKDKKIAVIFVECCDEARSVLNVPFAPLQPDFSRQVNSFLVDTVFLDAVNHSTVSQAVVKAVNEYQIDYENVVVIDTDNASYMKKAFDCVFSTQFPNSVHITCSAHIVNLIDESFRKPFQMVDTFVRGFKNMFYNSGSRKARYFHFMNQKLQEESPDVKASMPPSRAVPRHTQHTRLRRVPENLGHHSLRWSWLESSLLRPLPGAGPAGFSPTLPPPSLPSQLAS</sequence>
<dbReference type="Proteomes" id="UP000031443">
    <property type="component" value="Unassembled WGS sequence"/>
</dbReference>
<dbReference type="GO" id="GO:0006357">
    <property type="term" value="P:regulation of transcription by RNA polymerase II"/>
    <property type="evidence" value="ECO:0007669"/>
    <property type="project" value="InterPro"/>
</dbReference>
<dbReference type="GO" id="GO:0005634">
    <property type="term" value="C:nucleus"/>
    <property type="evidence" value="ECO:0007669"/>
    <property type="project" value="InterPro"/>
</dbReference>
<protein>
    <submittedName>
        <fullName evidence="2">CGG triplet repeat-binding protein 1</fullName>
    </submittedName>
</protein>
<evidence type="ECO:0000313" key="2">
    <source>
        <dbReference type="EMBL" id="EMP39401.1"/>
    </source>
</evidence>
<dbReference type="GO" id="GO:0003690">
    <property type="term" value="F:double-stranded DNA binding"/>
    <property type="evidence" value="ECO:0007669"/>
    <property type="project" value="InterPro"/>
</dbReference>
<dbReference type="EMBL" id="KB516695">
    <property type="protein sequence ID" value="EMP39401.1"/>
    <property type="molecule type" value="Genomic_DNA"/>
</dbReference>
<name>M7BND9_CHEMY</name>
<feature type="region of interest" description="Disordered" evidence="1">
    <location>
        <begin position="1"/>
        <end position="20"/>
    </location>
</feature>
<reference evidence="3" key="1">
    <citation type="journal article" date="2013" name="Nat. Genet.">
        <title>The draft genomes of soft-shell turtle and green sea turtle yield insights into the development and evolution of the turtle-specific body plan.</title>
        <authorList>
            <person name="Wang Z."/>
            <person name="Pascual-Anaya J."/>
            <person name="Zadissa A."/>
            <person name="Li W."/>
            <person name="Niimura Y."/>
            <person name="Huang Z."/>
            <person name="Li C."/>
            <person name="White S."/>
            <person name="Xiong Z."/>
            <person name="Fang D."/>
            <person name="Wang B."/>
            <person name="Ming Y."/>
            <person name="Chen Y."/>
            <person name="Zheng Y."/>
            <person name="Kuraku S."/>
            <person name="Pignatelli M."/>
            <person name="Herrero J."/>
            <person name="Beal K."/>
            <person name="Nozawa M."/>
            <person name="Li Q."/>
            <person name="Wang J."/>
            <person name="Zhang H."/>
            <person name="Yu L."/>
            <person name="Shigenobu S."/>
            <person name="Wang J."/>
            <person name="Liu J."/>
            <person name="Flicek P."/>
            <person name="Searle S."/>
            <person name="Wang J."/>
            <person name="Kuratani S."/>
            <person name="Yin Y."/>
            <person name="Aken B."/>
            <person name="Zhang G."/>
            <person name="Irie N."/>
        </authorList>
    </citation>
    <scope>NUCLEOTIDE SEQUENCE [LARGE SCALE GENOMIC DNA]</scope>
</reference>
<proteinExistence type="predicted"/>
<keyword evidence="3" id="KW-1185">Reference proteome</keyword>
<evidence type="ECO:0000313" key="3">
    <source>
        <dbReference type="Proteomes" id="UP000031443"/>
    </source>
</evidence>
<dbReference type="STRING" id="8469.M7BND9"/>
<feature type="region of interest" description="Disordered" evidence="1">
    <location>
        <begin position="248"/>
        <end position="267"/>
    </location>
</feature>
<dbReference type="InterPro" id="IPR012337">
    <property type="entry name" value="RNaseH-like_sf"/>
</dbReference>
<gene>
    <name evidence="2" type="ORF">UY3_03342</name>
</gene>